<evidence type="ECO:0000256" key="5">
    <source>
        <dbReference type="ARBA" id="ARBA00011738"/>
    </source>
</evidence>
<evidence type="ECO:0000256" key="2">
    <source>
        <dbReference type="ARBA" id="ARBA00001958"/>
    </source>
</evidence>
<evidence type="ECO:0000256" key="3">
    <source>
        <dbReference type="ARBA" id="ARBA00004496"/>
    </source>
</evidence>
<dbReference type="GO" id="GO:0004594">
    <property type="term" value="F:pantothenate kinase activity"/>
    <property type="evidence" value="ECO:0007669"/>
    <property type="project" value="UniProtKB-UniRule"/>
</dbReference>
<comment type="subcellular location">
    <subcellularLocation>
        <location evidence="3 16">Cytoplasm</location>
    </subcellularLocation>
</comment>
<feature type="binding site" evidence="16">
    <location>
        <begin position="106"/>
        <end position="109"/>
    </location>
    <ligand>
        <name>substrate</name>
    </ligand>
</feature>
<evidence type="ECO:0000256" key="11">
    <source>
        <dbReference type="ARBA" id="ARBA00022840"/>
    </source>
</evidence>
<evidence type="ECO:0000313" key="17">
    <source>
        <dbReference type="EMBL" id="OAG28486.1"/>
    </source>
</evidence>
<evidence type="ECO:0000256" key="15">
    <source>
        <dbReference type="ARBA" id="ARBA00040883"/>
    </source>
</evidence>
<feature type="binding site" evidence="16">
    <location>
        <position position="128"/>
    </location>
    <ligand>
        <name>K(+)</name>
        <dbReference type="ChEBI" id="CHEBI:29103"/>
    </ligand>
</feature>
<dbReference type="NCBIfam" id="TIGR00671">
    <property type="entry name" value="baf"/>
    <property type="match status" value="1"/>
</dbReference>
<sequence>MILAVDIGNTNTTCAFFNEDRLLFRFRLYSDLNQTPDELALRLNGLLGLRGKGLRDVEHILIGSVVPPLTKTWQEMASLYGVKDTHLATPEEIGIPIKLRYPCEVGVDRVLNALAGWHKYRQSLIIVDYGTATTFDCISEKGEYLGGAIAPGVMAAAETLFKKTSKLPRMELSKVPKEVIGKDTISAMKSGVLLGFAALTDGLIARMAREFERKPRVIATGGLAGLMAKLSLQIEEVEPNLTLEGLVIWFKRKNG</sequence>
<feature type="binding site" evidence="16">
    <location>
        <position position="184"/>
    </location>
    <ligand>
        <name>substrate</name>
    </ligand>
</feature>
<evidence type="ECO:0000256" key="12">
    <source>
        <dbReference type="ARBA" id="ARBA00022958"/>
    </source>
</evidence>
<evidence type="ECO:0000256" key="7">
    <source>
        <dbReference type="ARBA" id="ARBA00022490"/>
    </source>
</evidence>
<dbReference type="AlphaFoldDB" id="A0A177E9S7"/>
<keyword evidence="8 16" id="KW-0808">Transferase</keyword>
<dbReference type="InterPro" id="IPR004619">
    <property type="entry name" value="Type_III_PanK"/>
</dbReference>
<keyword evidence="10 16" id="KW-0418">Kinase</keyword>
<gene>
    <name evidence="16" type="primary">coaX</name>
    <name evidence="17" type="ORF">TH606_01265</name>
</gene>
<feature type="active site" description="Proton acceptor" evidence="16">
    <location>
        <position position="108"/>
    </location>
</feature>
<evidence type="ECO:0000256" key="4">
    <source>
        <dbReference type="ARBA" id="ARBA00005225"/>
    </source>
</evidence>
<evidence type="ECO:0000256" key="16">
    <source>
        <dbReference type="HAMAP-Rule" id="MF_01274"/>
    </source>
</evidence>
<evidence type="ECO:0000256" key="13">
    <source>
        <dbReference type="ARBA" id="ARBA00022993"/>
    </source>
</evidence>
<accession>A0A177E9S7</accession>
<evidence type="ECO:0000256" key="8">
    <source>
        <dbReference type="ARBA" id="ARBA00022679"/>
    </source>
</evidence>
<keyword evidence="11 16" id="KW-0067">ATP-binding</keyword>
<dbReference type="STRING" id="1795632.TH606_01265"/>
<comment type="similarity">
    <text evidence="14 16">Belongs to the type III pantothenate kinase family.</text>
</comment>
<dbReference type="EC" id="2.7.1.33" evidence="6 16"/>
<comment type="cofactor">
    <cofactor evidence="2">
        <name>K(+)</name>
        <dbReference type="ChEBI" id="CHEBI:29103"/>
    </cofactor>
</comment>
<dbReference type="SUPFAM" id="SSF53067">
    <property type="entry name" value="Actin-like ATPase domain"/>
    <property type="match status" value="2"/>
</dbReference>
<dbReference type="OrthoDB" id="9804707at2"/>
<evidence type="ECO:0000256" key="14">
    <source>
        <dbReference type="ARBA" id="ARBA00038036"/>
    </source>
</evidence>
<proteinExistence type="inferred from homology"/>
<dbReference type="GO" id="GO:0005737">
    <property type="term" value="C:cytoplasm"/>
    <property type="evidence" value="ECO:0007669"/>
    <property type="project" value="UniProtKB-SubCell"/>
</dbReference>
<dbReference type="EMBL" id="LSFI01000004">
    <property type="protein sequence ID" value="OAG28486.1"/>
    <property type="molecule type" value="Genomic_DNA"/>
</dbReference>
<protein>
    <recommendedName>
        <fullName evidence="15 16">Type III pantothenate kinase</fullName>
        <ecNumber evidence="6 16">2.7.1.33</ecNumber>
    </recommendedName>
    <alternativeName>
        <fullName evidence="16">PanK-III</fullName>
    </alternativeName>
    <alternativeName>
        <fullName evidence="16">Pantothenic acid kinase</fullName>
    </alternativeName>
</protein>
<evidence type="ECO:0000313" key="18">
    <source>
        <dbReference type="Proteomes" id="UP000076964"/>
    </source>
</evidence>
<keyword evidence="12 16" id="KW-0630">Potassium</keyword>
<keyword evidence="18" id="KW-1185">Reference proteome</keyword>
<keyword evidence="7 16" id="KW-0963">Cytoplasm</keyword>
<comment type="pathway">
    <text evidence="4 16">Cofactor biosynthesis; coenzyme A biosynthesis; CoA from (R)-pantothenate: step 1/5.</text>
</comment>
<keyword evidence="16" id="KW-0479">Metal-binding</keyword>
<comment type="caution">
    <text evidence="16">Lacks conserved residue(s) required for the propagation of feature annotation.</text>
</comment>
<dbReference type="Proteomes" id="UP000076964">
    <property type="component" value="Unassembled WGS sequence"/>
</dbReference>
<evidence type="ECO:0000256" key="10">
    <source>
        <dbReference type="ARBA" id="ARBA00022777"/>
    </source>
</evidence>
<comment type="function">
    <text evidence="16">Catalyzes the phosphorylation of pantothenate (Pan), the first step in CoA biosynthesis.</text>
</comment>
<dbReference type="InterPro" id="IPR043129">
    <property type="entry name" value="ATPase_NBD"/>
</dbReference>
<evidence type="ECO:0000256" key="6">
    <source>
        <dbReference type="ARBA" id="ARBA00012102"/>
    </source>
</evidence>
<reference evidence="17 18" key="1">
    <citation type="submission" date="2016-02" db="EMBL/GenBank/DDBJ databases">
        <title>Draft genome sequence of Thermodesulfatator sp. S606.</title>
        <authorList>
            <person name="Lai Q."/>
            <person name="Cao J."/>
            <person name="Dupont S."/>
            <person name="Shao Z."/>
            <person name="Jebbar M."/>
            <person name="Alain K."/>
        </authorList>
    </citation>
    <scope>NUCLEOTIDE SEQUENCE [LARGE SCALE GENOMIC DNA]</scope>
    <source>
        <strain evidence="17 18">S606</strain>
    </source>
</reference>
<name>A0A177E9S7_9BACT</name>
<dbReference type="PANTHER" id="PTHR34265">
    <property type="entry name" value="TYPE III PANTOTHENATE KINASE"/>
    <property type="match status" value="1"/>
</dbReference>
<comment type="subunit">
    <text evidence="5 16">Homodimer.</text>
</comment>
<keyword evidence="9 16" id="KW-0547">Nucleotide-binding</keyword>
<dbReference type="Pfam" id="PF03309">
    <property type="entry name" value="Pan_kinase"/>
    <property type="match status" value="1"/>
</dbReference>
<feature type="binding site" evidence="16">
    <location>
        <position position="131"/>
    </location>
    <ligand>
        <name>ATP</name>
        <dbReference type="ChEBI" id="CHEBI:30616"/>
    </ligand>
</feature>
<dbReference type="HAMAP" id="MF_01274">
    <property type="entry name" value="Pantothen_kinase_3"/>
    <property type="match status" value="1"/>
</dbReference>
<dbReference type="PANTHER" id="PTHR34265:SF1">
    <property type="entry name" value="TYPE III PANTOTHENATE KINASE"/>
    <property type="match status" value="1"/>
</dbReference>
<keyword evidence="13 16" id="KW-0173">Coenzyme A biosynthesis</keyword>
<dbReference type="NCBIfam" id="NF009855">
    <property type="entry name" value="PRK13321.1"/>
    <property type="match status" value="1"/>
</dbReference>
<dbReference type="Gene3D" id="3.30.420.40">
    <property type="match status" value="2"/>
</dbReference>
<dbReference type="UniPathway" id="UPA00241">
    <property type="reaction ID" value="UER00352"/>
</dbReference>
<dbReference type="GO" id="GO:0015937">
    <property type="term" value="P:coenzyme A biosynthetic process"/>
    <property type="evidence" value="ECO:0007669"/>
    <property type="project" value="UniProtKB-UniRule"/>
</dbReference>
<feature type="binding site" evidence="16">
    <location>
        <begin position="6"/>
        <end position="13"/>
    </location>
    <ligand>
        <name>ATP</name>
        <dbReference type="ChEBI" id="CHEBI:30616"/>
    </ligand>
</feature>
<comment type="cofactor">
    <cofactor evidence="16">
        <name>NH4(+)</name>
        <dbReference type="ChEBI" id="CHEBI:28938"/>
    </cofactor>
    <cofactor evidence="16">
        <name>K(+)</name>
        <dbReference type="ChEBI" id="CHEBI:29103"/>
    </cofactor>
    <text evidence="16">A monovalent cation. Ammonium or potassium.</text>
</comment>
<evidence type="ECO:0000256" key="1">
    <source>
        <dbReference type="ARBA" id="ARBA00001206"/>
    </source>
</evidence>
<comment type="caution">
    <text evidence="17">The sequence shown here is derived from an EMBL/GenBank/DDBJ whole genome shotgun (WGS) entry which is preliminary data.</text>
</comment>
<dbReference type="RefSeq" id="WP_068540804.1">
    <property type="nucleotide sequence ID" value="NZ_LSFI01000004.1"/>
</dbReference>
<dbReference type="GO" id="GO:0005524">
    <property type="term" value="F:ATP binding"/>
    <property type="evidence" value="ECO:0007669"/>
    <property type="project" value="UniProtKB-UniRule"/>
</dbReference>
<dbReference type="CDD" id="cd24015">
    <property type="entry name" value="ASKHA_NBD_PanK-III"/>
    <property type="match status" value="1"/>
</dbReference>
<dbReference type="GO" id="GO:0046872">
    <property type="term" value="F:metal ion binding"/>
    <property type="evidence" value="ECO:0007669"/>
    <property type="project" value="UniProtKB-KW"/>
</dbReference>
<comment type="catalytic activity">
    <reaction evidence="1 16">
        <text>(R)-pantothenate + ATP = (R)-4'-phosphopantothenate + ADP + H(+)</text>
        <dbReference type="Rhea" id="RHEA:16373"/>
        <dbReference type="ChEBI" id="CHEBI:10986"/>
        <dbReference type="ChEBI" id="CHEBI:15378"/>
        <dbReference type="ChEBI" id="CHEBI:29032"/>
        <dbReference type="ChEBI" id="CHEBI:30616"/>
        <dbReference type="ChEBI" id="CHEBI:456216"/>
        <dbReference type="EC" id="2.7.1.33"/>
    </reaction>
</comment>
<evidence type="ECO:0000256" key="9">
    <source>
        <dbReference type="ARBA" id="ARBA00022741"/>
    </source>
</evidence>
<organism evidence="17 18">
    <name type="scientific">Thermodesulfatator autotrophicus</name>
    <dbReference type="NCBI Taxonomy" id="1795632"/>
    <lineage>
        <taxon>Bacteria</taxon>
        <taxon>Pseudomonadati</taxon>
        <taxon>Thermodesulfobacteriota</taxon>
        <taxon>Thermodesulfobacteria</taxon>
        <taxon>Thermodesulfobacteriales</taxon>
        <taxon>Thermodesulfatatoraceae</taxon>
        <taxon>Thermodesulfatator</taxon>
    </lineage>
</organism>